<keyword evidence="4" id="KW-0067">ATP-binding</keyword>
<gene>
    <name evidence="7" type="ORF">GL284_14930</name>
</gene>
<comment type="similarity">
    <text evidence="1">Belongs to the ATP-dependent AMP-binding enzyme family.</text>
</comment>
<dbReference type="Gene3D" id="3.30.300.30">
    <property type="match status" value="1"/>
</dbReference>
<dbReference type="PROSITE" id="PS00455">
    <property type="entry name" value="AMP_BINDING"/>
    <property type="match status" value="1"/>
</dbReference>
<dbReference type="InterPro" id="IPR051087">
    <property type="entry name" value="Mitochondrial_ACSM"/>
</dbReference>
<organism evidence="7 8">
    <name type="scientific">Paracoccus shanxieyensis</name>
    <dbReference type="NCBI Taxonomy" id="2675752"/>
    <lineage>
        <taxon>Bacteria</taxon>
        <taxon>Pseudomonadati</taxon>
        <taxon>Pseudomonadota</taxon>
        <taxon>Alphaproteobacteria</taxon>
        <taxon>Rhodobacterales</taxon>
        <taxon>Paracoccaceae</taxon>
        <taxon>Paracoccus</taxon>
    </lineage>
</organism>
<keyword evidence="2" id="KW-0436">Ligase</keyword>
<feature type="domain" description="AMP-binding enzyme C-terminal" evidence="6">
    <location>
        <begin position="455"/>
        <end position="531"/>
    </location>
</feature>
<dbReference type="GO" id="GO:0006633">
    <property type="term" value="P:fatty acid biosynthetic process"/>
    <property type="evidence" value="ECO:0007669"/>
    <property type="project" value="TreeGrafter"/>
</dbReference>
<dbReference type="SUPFAM" id="SSF56801">
    <property type="entry name" value="Acetyl-CoA synthetase-like"/>
    <property type="match status" value="1"/>
</dbReference>
<dbReference type="PANTHER" id="PTHR43605">
    <property type="entry name" value="ACYL-COENZYME A SYNTHETASE"/>
    <property type="match status" value="1"/>
</dbReference>
<dbReference type="EMBL" id="WMII01000014">
    <property type="protein sequence ID" value="MTH65566.1"/>
    <property type="molecule type" value="Genomic_DNA"/>
</dbReference>
<dbReference type="PANTHER" id="PTHR43605:SF10">
    <property type="entry name" value="ACYL-COA SYNTHETASE MEDIUM CHAIN FAMILY MEMBER 3"/>
    <property type="match status" value="1"/>
</dbReference>
<dbReference type="GO" id="GO:0006637">
    <property type="term" value="P:acyl-CoA metabolic process"/>
    <property type="evidence" value="ECO:0007669"/>
    <property type="project" value="TreeGrafter"/>
</dbReference>
<evidence type="ECO:0000256" key="1">
    <source>
        <dbReference type="ARBA" id="ARBA00006432"/>
    </source>
</evidence>
<dbReference type="InterPro" id="IPR020845">
    <property type="entry name" value="AMP-binding_CS"/>
</dbReference>
<dbReference type="InterPro" id="IPR045851">
    <property type="entry name" value="AMP-bd_C_sf"/>
</dbReference>
<evidence type="ECO:0000313" key="7">
    <source>
        <dbReference type="EMBL" id="MTH65566.1"/>
    </source>
</evidence>
<protein>
    <submittedName>
        <fullName evidence="7">AMP-binding protein</fullName>
    </submittedName>
</protein>
<comment type="caution">
    <text evidence="7">The sequence shown here is derived from an EMBL/GenBank/DDBJ whole genome shotgun (WGS) entry which is preliminary data.</text>
</comment>
<feature type="domain" description="AMP-dependent synthetase/ligase" evidence="5">
    <location>
        <begin position="45"/>
        <end position="396"/>
    </location>
</feature>
<dbReference type="RefSeq" id="WP_155045439.1">
    <property type="nucleotide sequence ID" value="NZ_WMIH01000014.1"/>
</dbReference>
<evidence type="ECO:0000256" key="3">
    <source>
        <dbReference type="ARBA" id="ARBA00022741"/>
    </source>
</evidence>
<dbReference type="GO" id="GO:0015645">
    <property type="term" value="F:fatty acid ligase activity"/>
    <property type="evidence" value="ECO:0007669"/>
    <property type="project" value="TreeGrafter"/>
</dbReference>
<dbReference type="InterPro" id="IPR025110">
    <property type="entry name" value="AMP-bd_C"/>
</dbReference>
<keyword evidence="8" id="KW-1185">Reference proteome</keyword>
<dbReference type="InterPro" id="IPR042099">
    <property type="entry name" value="ANL_N_sf"/>
</dbReference>
<evidence type="ECO:0000256" key="2">
    <source>
        <dbReference type="ARBA" id="ARBA00022598"/>
    </source>
</evidence>
<sequence>MGECDLPGYGPAYQAFRIDDATARLSGDMETGINACIECCDRHCQNDRPALRCIAADGSLTEYGFRDLRDLSARAANLLSDKGIQPGDVVAGLMPRTVDLVALILGTWRLGAVYQPLFTAFGPKAIAHRLQTSGARLVVTDPANRAKLDTVEDCPQIALVRTGDQPIPAQDIDFRAGLAAASADFAPVLRRGDDLFMMMATSGTTGFPKGVPVPLRALPAFEAYMREAVDLRQGDVFWNIADPGWAYGLYYAICGPLLIGAATTLYEGGFTADSTFGLIRRLGVTNLAGSPTAFRLLIAAGAEAAAPLKGQLRAVSSAGEPLNPEIARWFAQHLSAPIHDHYGQTEMGMCVNNHHGLAHPVRPGSSGVPMPGYRVAVLSDDDRELPPGAPGVLAIDLQQSPLMWFTGYSGQPRLSGRYYRTGDSVELAADGSVSFIGRSDDVITSSGYRIGPFDVESALIEHPAVIEAAVIGVPDPERTELVKAFVVLGDAPPSEALAEELRAHVKARLSAHAYPRLVEFVAELPKTPSGKIQRFLLRKAEIEKQGMRDAAKG</sequence>
<evidence type="ECO:0000256" key="4">
    <source>
        <dbReference type="ARBA" id="ARBA00022840"/>
    </source>
</evidence>
<evidence type="ECO:0000259" key="6">
    <source>
        <dbReference type="Pfam" id="PF13193"/>
    </source>
</evidence>
<dbReference type="Gene3D" id="3.40.50.12780">
    <property type="entry name" value="N-terminal domain of ligase-like"/>
    <property type="match status" value="1"/>
</dbReference>
<proteinExistence type="inferred from homology"/>
<dbReference type="AlphaFoldDB" id="A0A6L6IYK6"/>
<dbReference type="Proteomes" id="UP000478740">
    <property type="component" value="Unassembled WGS sequence"/>
</dbReference>
<dbReference type="GO" id="GO:0005524">
    <property type="term" value="F:ATP binding"/>
    <property type="evidence" value="ECO:0007669"/>
    <property type="project" value="UniProtKB-KW"/>
</dbReference>
<accession>A0A6L6IYK6</accession>
<dbReference type="GO" id="GO:0004321">
    <property type="term" value="F:fatty-acyl-CoA synthase activity"/>
    <property type="evidence" value="ECO:0007669"/>
    <property type="project" value="TreeGrafter"/>
</dbReference>
<dbReference type="GO" id="GO:0016405">
    <property type="term" value="F:CoA-ligase activity"/>
    <property type="evidence" value="ECO:0007669"/>
    <property type="project" value="UniProtKB-ARBA"/>
</dbReference>
<dbReference type="InterPro" id="IPR000873">
    <property type="entry name" value="AMP-dep_synth/lig_dom"/>
</dbReference>
<evidence type="ECO:0000313" key="8">
    <source>
        <dbReference type="Proteomes" id="UP000478740"/>
    </source>
</evidence>
<keyword evidence="3" id="KW-0547">Nucleotide-binding</keyword>
<dbReference type="FunFam" id="3.30.300.30:FF:000005">
    <property type="entry name" value="Acyl-coenzyme A synthetase ACSM5, mitochondrial"/>
    <property type="match status" value="1"/>
</dbReference>
<dbReference type="Pfam" id="PF13193">
    <property type="entry name" value="AMP-binding_C"/>
    <property type="match status" value="1"/>
</dbReference>
<evidence type="ECO:0000259" key="5">
    <source>
        <dbReference type="Pfam" id="PF00501"/>
    </source>
</evidence>
<name>A0A6L6IYK6_9RHOB</name>
<dbReference type="Pfam" id="PF00501">
    <property type="entry name" value="AMP-binding"/>
    <property type="match status" value="1"/>
</dbReference>
<reference evidence="7 8" key="1">
    <citation type="submission" date="2019-11" db="EMBL/GenBank/DDBJ databases">
        <authorList>
            <person name="Dong K."/>
        </authorList>
    </citation>
    <scope>NUCLEOTIDE SEQUENCE [LARGE SCALE GENOMIC DNA]</scope>
    <source>
        <strain evidence="7 8">DK608</strain>
    </source>
</reference>